<dbReference type="GO" id="GO:0005886">
    <property type="term" value="C:plasma membrane"/>
    <property type="evidence" value="ECO:0007669"/>
    <property type="project" value="UniProtKB-SubCell"/>
</dbReference>
<feature type="transmembrane region" description="Helical" evidence="7">
    <location>
        <begin position="48"/>
        <end position="67"/>
    </location>
</feature>
<proteinExistence type="predicted"/>
<feature type="transmembrane region" description="Helical" evidence="7">
    <location>
        <begin position="167"/>
        <end position="194"/>
    </location>
</feature>
<comment type="caution">
    <text evidence="9">The sequence shown here is derived from an EMBL/GenBank/DDBJ whole genome shotgun (WGS) entry which is preliminary data.</text>
</comment>
<keyword evidence="4 7" id="KW-0812">Transmembrane</keyword>
<dbReference type="PIRSF" id="PIRSF006066">
    <property type="entry name" value="HI0050"/>
    <property type="match status" value="1"/>
</dbReference>
<feature type="transmembrane region" description="Helical" evidence="7">
    <location>
        <begin position="359"/>
        <end position="381"/>
    </location>
</feature>
<evidence type="ECO:0000256" key="7">
    <source>
        <dbReference type="SAM" id="Phobius"/>
    </source>
</evidence>
<keyword evidence="2" id="KW-1003">Cell membrane</keyword>
<dbReference type="NCBIfam" id="TIGR00786">
    <property type="entry name" value="dctM"/>
    <property type="match status" value="1"/>
</dbReference>
<accession>A0A357VN99</accession>
<dbReference type="EMBL" id="DOLB01000117">
    <property type="protein sequence ID" value="HBT49758.1"/>
    <property type="molecule type" value="Genomic_DNA"/>
</dbReference>
<evidence type="ECO:0000313" key="9">
    <source>
        <dbReference type="EMBL" id="HBT49758.1"/>
    </source>
</evidence>
<evidence type="ECO:0000313" key="10">
    <source>
        <dbReference type="Proteomes" id="UP000264445"/>
    </source>
</evidence>
<evidence type="ECO:0000256" key="3">
    <source>
        <dbReference type="ARBA" id="ARBA00022519"/>
    </source>
</evidence>
<evidence type="ECO:0000256" key="6">
    <source>
        <dbReference type="ARBA" id="ARBA00023136"/>
    </source>
</evidence>
<sequence length="429" mass="46641">MLLIFLGLLIFLFITGFPVPYAIGLTSLAVLIYERGMLGIPYEIIAQRIIYGVNNFTLLAIPFFLLAGKLMNTGGITKRIFKFANTIIGYLPGGLGHANIVASIIFAGMSGSAVADAAGLGTIEVQAMSDEGYDKEFSAAVTAASSTIGPIIPPSIPLVMYGVMGDVSIAALLVAGIVPGLLMGLCMMIIVYYYAIKRGYPRRPFPKIKEVLQSFYEAFWPLLTPVILIGGILLGIFTATEAAAVASLYAFILSVFIYRELKIKDIMEIVYDTVKETALILFIVANASLYGWLLIKAQIPMMFIEQIFKISQNPLVILFILNLFLLIVGCFMETNAAITILTPIMMPLARAIGINPVHLGVVMVLNLMIGLLTPPIGMSLYAVARVARVSFDKMVRAVAPFYIPLLVSLILVTIFPQISLWLPNLLLGK</sequence>
<feature type="transmembrane region" description="Helical" evidence="7">
    <location>
        <begin position="242"/>
        <end position="258"/>
    </location>
</feature>
<keyword evidence="5 7" id="KW-1133">Transmembrane helix</keyword>
<evidence type="ECO:0000259" key="8">
    <source>
        <dbReference type="Pfam" id="PF06808"/>
    </source>
</evidence>
<evidence type="ECO:0000256" key="2">
    <source>
        <dbReference type="ARBA" id="ARBA00022475"/>
    </source>
</evidence>
<dbReference type="GO" id="GO:0022857">
    <property type="term" value="F:transmembrane transporter activity"/>
    <property type="evidence" value="ECO:0007669"/>
    <property type="project" value="TreeGrafter"/>
</dbReference>
<name>A0A357VN99_9THEO</name>
<feature type="transmembrane region" description="Helical" evidence="7">
    <location>
        <begin position="87"/>
        <end position="109"/>
    </location>
</feature>
<dbReference type="InterPro" id="IPR004681">
    <property type="entry name" value="TRAP_DctM"/>
</dbReference>
<dbReference type="PANTHER" id="PTHR33362:SF3">
    <property type="entry name" value="SIALIC ACID TRAP TRANSPORTER PERMEASE PROTEIN SIAT"/>
    <property type="match status" value="1"/>
</dbReference>
<evidence type="ECO:0000256" key="4">
    <source>
        <dbReference type="ARBA" id="ARBA00022692"/>
    </source>
</evidence>
<feature type="transmembrane region" description="Helical" evidence="7">
    <location>
        <begin position="215"/>
        <end position="236"/>
    </location>
</feature>
<dbReference type="Proteomes" id="UP000264445">
    <property type="component" value="Unassembled WGS sequence"/>
</dbReference>
<feature type="transmembrane region" description="Helical" evidence="7">
    <location>
        <begin position="401"/>
        <end position="422"/>
    </location>
</feature>
<evidence type="ECO:0000256" key="5">
    <source>
        <dbReference type="ARBA" id="ARBA00022989"/>
    </source>
</evidence>
<organism evidence="9 10">
    <name type="scientific">Caldanaerobacter subterraneus</name>
    <dbReference type="NCBI Taxonomy" id="911092"/>
    <lineage>
        <taxon>Bacteria</taxon>
        <taxon>Bacillati</taxon>
        <taxon>Bacillota</taxon>
        <taxon>Clostridia</taxon>
        <taxon>Thermoanaerobacterales</taxon>
        <taxon>Thermoanaerobacteraceae</taxon>
        <taxon>Caldanaerobacter</taxon>
    </lineage>
</organism>
<feature type="transmembrane region" description="Helical" evidence="7">
    <location>
        <begin position="315"/>
        <end position="338"/>
    </location>
</feature>
<dbReference type="PANTHER" id="PTHR33362">
    <property type="entry name" value="SIALIC ACID TRAP TRANSPORTER PERMEASE PROTEIN SIAT-RELATED"/>
    <property type="match status" value="1"/>
</dbReference>
<gene>
    <name evidence="9" type="ORF">DEA61_08035</name>
</gene>
<feature type="domain" description="TRAP C4-dicarboxylate transport system permease DctM subunit" evidence="8">
    <location>
        <begin position="6"/>
        <end position="418"/>
    </location>
</feature>
<dbReference type="InterPro" id="IPR010656">
    <property type="entry name" value="DctM"/>
</dbReference>
<reference evidence="9 10" key="1">
    <citation type="journal article" date="2018" name="Nat. Biotechnol.">
        <title>A standardized bacterial taxonomy based on genome phylogeny substantially revises the tree of life.</title>
        <authorList>
            <person name="Parks D.H."/>
            <person name="Chuvochina M."/>
            <person name="Waite D.W."/>
            <person name="Rinke C."/>
            <person name="Skarshewski A."/>
            <person name="Chaumeil P.A."/>
            <person name="Hugenholtz P."/>
        </authorList>
    </citation>
    <scope>NUCLEOTIDE SEQUENCE [LARGE SCALE GENOMIC DNA]</scope>
    <source>
        <strain evidence="9">UBA12544</strain>
    </source>
</reference>
<keyword evidence="6 7" id="KW-0472">Membrane</keyword>
<dbReference type="Pfam" id="PF06808">
    <property type="entry name" value="DctM"/>
    <property type="match status" value="1"/>
</dbReference>
<protein>
    <submittedName>
        <fullName evidence="9">ABC transporter permease</fullName>
    </submittedName>
</protein>
<comment type="subcellular location">
    <subcellularLocation>
        <location evidence="1">Cell inner membrane</location>
        <topology evidence="1">Multi-pass membrane protein</topology>
    </subcellularLocation>
</comment>
<evidence type="ECO:0000256" key="1">
    <source>
        <dbReference type="ARBA" id="ARBA00004429"/>
    </source>
</evidence>
<feature type="transmembrane region" description="Helical" evidence="7">
    <location>
        <begin position="278"/>
        <end position="295"/>
    </location>
</feature>
<dbReference type="AlphaFoldDB" id="A0A357VN99"/>
<keyword evidence="3" id="KW-0997">Cell inner membrane</keyword>